<dbReference type="Proteomes" id="UP000683246">
    <property type="component" value="Chromosome"/>
</dbReference>
<dbReference type="GO" id="GO:0044780">
    <property type="term" value="P:bacterial-type flagellum assembly"/>
    <property type="evidence" value="ECO:0007669"/>
    <property type="project" value="InterPro"/>
</dbReference>
<accession>A0A8J8SFD3</accession>
<keyword evidence="2" id="KW-1185">Reference proteome</keyword>
<reference evidence="1" key="1">
    <citation type="submission" date="2020-07" db="EMBL/GenBank/DDBJ databases">
        <title>Vallitalea pronyensis genome.</title>
        <authorList>
            <person name="Postec A."/>
        </authorList>
    </citation>
    <scope>NUCLEOTIDE SEQUENCE</scope>
    <source>
        <strain evidence="1">FatNI3</strain>
    </source>
</reference>
<protein>
    <submittedName>
        <fullName evidence="1">Flagellar export chaperone FlgN</fullName>
    </submittedName>
</protein>
<dbReference type="RefSeq" id="WP_212696931.1">
    <property type="nucleotide sequence ID" value="NZ_CP058649.1"/>
</dbReference>
<keyword evidence="1" id="KW-0969">Cilium</keyword>
<sequence>MSDIHTYLNILMDSLDNKKELLKKIYEVTKEQAAYVNEETFELDKFSSYMDEKQAHIDAIELIDSGFQSTFDRIAEELEHHAEPYKNTIILLKEKITAVSDIGINIQVLEEKNKAKIEEHFSRKKKRIKSFKKSKATASNYYKNMNNTFKEQSFFLDQKK</sequence>
<dbReference type="InterPro" id="IPR007809">
    <property type="entry name" value="FlgN-like"/>
</dbReference>
<name>A0A8J8SFD3_9FIRM</name>
<keyword evidence="1" id="KW-0282">Flagellum</keyword>
<dbReference type="AlphaFoldDB" id="A0A8J8SFD3"/>
<evidence type="ECO:0000313" key="2">
    <source>
        <dbReference type="Proteomes" id="UP000683246"/>
    </source>
</evidence>
<gene>
    <name evidence="1" type="primary">flgN</name>
    <name evidence="1" type="ORF">HZI73_03790</name>
</gene>
<organism evidence="1 2">
    <name type="scientific">Vallitalea pronyensis</name>
    <dbReference type="NCBI Taxonomy" id="1348613"/>
    <lineage>
        <taxon>Bacteria</taxon>
        <taxon>Bacillati</taxon>
        <taxon>Bacillota</taxon>
        <taxon>Clostridia</taxon>
        <taxon>Lachnospirales</taxon>
        <taxon>Vallitaleaceae</taxon>
        <taxon>Vallitalea</taxon>
    </lineage>
</organism>
<proteinExistence type="predicted"/>
<dbReference type="KEGG" id="vpy:HZI73_03790"/>
<dbReference type="Pfam" id="PF05130">
    <property type="entry name" value="FlgN"/>
    <property type="match status" value="1"/>
</dbReference>
<evidence type="ECO:0000313" key="1">
    <source>
        <dbReference type="EMBL" id="QUI21461.1"/>
    </source>
</evidence>
<dbReference type="EMBL" id="CP058649">
    <property type="protein sequence ID" value="QUI21461.1"/>
    <property type="molecule type" value="Genomic_DNA"/>
</dbReference>
<keyword evidence="1" id="KW-0966">Cell projection</keyword>